<dbReference type="AlphaFoldDB" id="A0A2Z6N791"/>
<dbReference type="PANTHER" id="PTHR31286:SF176">
    <property type="entry name" value="DUF4283 DOMAIN PROTEIN"/>
    <property type="match status" value="1"/>
</dbReference>
<evidence type="ECO:0000313" key="4">
    <source>
        <dbReference type="Proteomes" id="UP000242715"/>
    </source>
</evidence>
<dbReference type="InterPro" id="IPR040256">
    <property type="entry name" value="At4g02000-like"/>
</dbReference>
<dbReference type="Pfam" id="PF14392">
    <property type="entry name" value="zf-CCHC_4"/>
    <property type="match status" value="1"/>
</dbReference>
<evidence type="ECO:0000313" key="3">
    <source>
        <dbReference type="EMBL" id="GAU31745.1"/>
    </source>
</evidence>
<feature type="domain" description="Zinc knuckle CX2CX4HX4C" evidence="2">
    <location>
        <begin position="85"/>
        <end position="116"/>
    </location>
</feature>
<proteinExistence type="predicted"/>
<dbReference type="PANTHER" id="PTHR31286">
    <property type="entry name" value="GLYCINE-RICH CELL WALL STRUCTURAL PROTEIN 1.8-LIKE"/>
    <property type="match status" value="1"/>
</dbReference>
<dbReference type="OrthoDB" id="1433654at2759"/>
<reference evidence="4" key="1">
    <citation type="journal article" date="2017" name="Front. Plant Sci.">
        <title>Climate Clever Clovers: New Paradigm to Reduce the Environmental Footprint of Ruminants by Breeding Low Methanogenic Forages Utilizing Haplotype Variation.</title>
        <authorList>
            <person name="Kaur P."/>
            <person name="Appels R."/>
            <person name="Bayer P.E."/>
            <person name="Keeble-Gagnere G."/>
            <person name="Wang J."/>
            <person name="Hirakawa H."/>
            <person name="Shirasawa K."/>
            <person name="Vercoe P."/>
            <person name="Stefanova K."/>
            <person name="Durmic Z."/>
            <person name="Nichols P."/>
            <person name="Revell C."/>
            <person name="Isobe S.N."/>
            <person name="Edwards D."/>
            <person name="Erskine W."/>
        </authorList>
    </citation>
    <scope>NUCLEOTIDE SEQUENCE [LARGE SCALE GENOMIC DNA]</scope>
    <source>
        <strain evidence="4">cv. Daliak</strain>
    </source>
</reference>
<keyword evidence="4" id="KW-1185">Reference proteome</keyword>
<dbReference type="Proteomes" id="UP000242715">
    <property type="component" value="Unassembled WGS sequence"/>
</dbReference>
<gene>
    <name evidence="3" type="ORF">TSUD_146320</name>
</gene>
<accession>A0A2Z6N791</accession>
<dbReference type="EMBL" id="DF973467">
    <property type="protein sequence ID" value="GAU31745.1"/>
    <property type="molecule type" value="Genomic_DNA"/>
</dbReference>
<evidence type="ECO:0000256" key="1">
    <source>
        <dbReference type="SAM" id="MobiDB-lite"/>
    </source>
</evidence>
<protein>
    <recommendedName>
        <fullName evidence="2">Zinc knuckle CX2CX4HX4C domain-containing protein</fullName>
    </recommendedName>
</protein>
<organism evidence="3 4">
    <name type="scientific">Trifolium subterraneum</name>
    <name type="common">Subterranean clover</name>
    <dbReference type="NCBI Taxonomy" id="3900"/>
    <lineage>
        <taxon>Eukaryota</taxon>
        <taxon>Viridiplantae</taxon>
        <taxon>Streptophyta</taxon>
        <taxon>Embryophyta</taxon>
        <taxon>Tracheophyta</taxon>
        <taxon>Spermatophyta</taxon>
        <taxon>Magnoliopsida</taxon>
        <taxon>eudicotyledons</taxon>
        <taxon>Gunneridae</taxon>
        <taxon>Pentapetalae</taxon>
        <taxon>rosids</taxon>
        <taxon>fabids</taxon>
        <taxon>Fabales</taxon>
        <taxon>Fabaceae</taxon>
        <taxon>Papilionoideae</taxon>
        <taxon>50 kb inversion clade</taxon>
        <taxon>NPAAA clade</taxon>
        <taxon>Hologalegina</taxon>
        <taxon>IRL clade</taxon>
        <taxon>Trifolieae</taxon>
        <taxon>Trifolium</taxon>
    </lineage>
</organism>
<sequence length="603" mass="68200">MLAITIPEEAYLTGLEKCKHNLHGRIIWPKGATPLTVAAVKTKLAPLWKDLDRWGVASIGQFARVLVDMDISQAIRNKVLVERKGFSFFVDLEYENLPDFCTNCNVIGHCVSNCKKIYGLIDPVMTKEQGNIKKQNKETKKIYVQNKNDKIEQHDLNTLKGRIESNSDKDVDSTINVTSDIDVEALQVRNVNNIAQKSQDKDQEALEDSDLQNSKQQNLDCTNDIEVEGDSKFVQDTPQDNTDDGNVNVEIISKHDHNQQNKNFLNQSWANMAKDEDAELKLLEELESETMIEAPFKLVENKSKGKTKKASGFGQLPYKIGFEEGDFNTIIGAHEHNGFTNPSRTPIDDFNDWTNSNHLIHLPTKGANFTWSNGSTAEAHLQHIQLQIQHIGHNDQLMKLEKDAQAALDIALDRQEVFWKEKSKIKWQLEGDRNTAYFHRMAKIKNTTKIISSLKHDNTTLTDTSQISDHVVDYYKTLFCTNPILQDQLLVEQVIPNLVGDNINALLTVLPSAEEIKHVVFYLNKDGAPGPDGFGAIFFQTYWDIIHVNVINAVLQFFSSGWILPNNNSNTIILIPKSDNAGSIDKYRPIALANFKFKIMSKI</sequence>
<dbReference type="InterPro" id="IPR025836">
    <property type="entry name" value="Zn_knuckle_CX2CX4HX4C"/>
</dbReference>
<evidence type="ECO:0000259" key="2">
    <source>
        <dbReference type="Pfam" id="PF14392"/>
    </source>
</evidence>
<name>A0A2Z6N791_TRISU</name>
<feature type="region of interest" description="Disordered" evidence="1">
    <location>
        <begin position="197"/>
        <end position="218"/>
    </location>
</feature>